<comment type="caution">
    <text evidence="3">The sequence shown here is derived from an EMBL/GenBank/DDBJ whole genome shotgun (WGS) entry which is preliminary data.</text>
</comment>
<reference evidence="3 4" key="1">
    <citation type="submission" date="2019-02" db="EMBL/GenBank/DDBJ databases">
        <title>Sequencing the genomes of 1000 actinobacteria strains.</title>
        <authorList>
            <person name="Klenk H.-P."/>
        </authorList>
    </citation>
    <scope>NUCLEOTIDE SEQUENCE [LARGE SCALE GENOMIC DNA]</scope>
    <source>
        <strain evidence="3 4">DSM 44509</strain>
    </source>
</reference>
<accession>A0A4V2G274</accession>
<protein>
    <submittedName>
        <fullName evidence="3">Uncharacterized protein</fullName>
    </submittedName>
</protein>
<proteinExistence type="predicted"/>
<sequence>MESTPDGSGHRRENGRPADPEQRRPRSLGRLFALVVGVILVIVAIWLVVYVAAREQVDAGGGLSGSGMTAVASGLAATERVPPLIRTSGPTT</sequence>
<dbReference type="RefSeq" id="WP_104529312.1">
    <property type="nucleotide sequence ID" value="NZ_POQT01000025.1"/>
</dbReference>
<dbReference type="Proteomes" id="UP000292507">
    <property type="component" value="Unassembled WGS sequence"/>
</dbReference>
<keyword evidence="2" id="KW-0812">Transmembrane</keyword>
<evidence type="ECO:0000313" key="4">
    <source>
        <dbReference type="Proteomes" id="UP000292507"/>
    </source>
</evidence>
<feature type="region of interest" description="Disordered" evidence="1">
    <location>
        <begin position="1"/>
        <end position="24"/>
    </location>
</feature>
<keyword evidence="2" id="KW-1133">Transmembrane helix</keyword>
<keyword evidence="4" id="KW-1185">Reference proteome</keyword>
<gene>
    <name evidence="3" type="ORF">BKA19_1702</name>
</gene>
<dbReference type="EMBL" id="SHKV01000001">
    <property type="protein sequence ID" value="RZU32016.1"/>
    <property type="molecule type" value="Genomic_DNA"/>
</dbReference>
<dbReference type="AlphaFoldDB" id="A0A4V2G274"/>
<evidence type="ECO:0000256" key="1">
    <source>
        <dbReference type="SAM" id="MobiDB-lite"/>
    </source>
</evidence>
<evidence type="ECO:0000313" key="3">
    <source>
        <dbReference type="EMBL" id="RZU32016.1"/>
    </source>
</evidence>
<name>A0A4V2G274_9ACTN</name>
<keyword evidence="2" id="KW-0472">Membrane</keyword>
<organism evidence="3 4">
    <name type="scientific">Blastococcus saxobsidens</name>
    <dbReference type="NCBI Taxonomy" id="138336"/>
    <lineage>
        <taxon>Bacteria</taxon>
        <taxon>Bacillati</taxon>
        <taxon>Actinomycetota</taxon>
        <taxon>Actinomycetes</taxon>
        <taxon>Geodermatophilales</taxon>
        <taxon>Geodermatophilaceae</taxon>
        <taxon>Blastococcus</taxon>
    </lineage>
</organism>
<feature type="transmembrane region" description="Helical" evidence="2">
    <location>
        <begin position="31"/>
        <end position="53"/>
    </location>
</feature>
<evidence type="ECO:0000256" key="2">
    <source>
        <dbReference type="SAM" id="Phobius"/>
    </source>
</evidence>
<feature type="compositionally biased region" description="Basic and acidic residues" evidence="1">
    <location>
        <begin position="8"/>
        <end position="24"/>
    </location>
</feature>